<keyword evidence="2" id="KW-1185">Reference proteome</keyword>
<gene>
    <name evidence="1" type="ordered locus">RB1890</name>
</gene>
<accession>Q7UWP4</accession>
<organism evidence="1 2">
    <name type="scientific">Rhodopirellula baltica (strain DSM 10527 / NCIMB 13988 / SH1)</name>
    <dbReference type="NCBI Taxonomy" id="243090"/>
    <lineage>
        <taxon>Bacteria</taxon>
        <taxon>Pseudomonadati</taxon>
        <taxon>Planctomycetota</taxon>
        <taxon>Planctomycetia</taxon>
        <taxon>Pirellulales</taxon>
        <taxon>Pirellulaceae</taxon>
        <taxon>Rhodopirellula</taxon>
    </lineage>
</organism>
<dbReference type="Proteomes" id="UP000001025">
    <property type="component" value="Chromosome"/>
</dbReference>
<sequence length="41" mass="4580">MGVLDNQWFIAQTLNTGRTTRPGLSMPIAQLNKRHLRASEG</sequence>
<dbReference type="EnsemblBacteria" id="CAD72318">
    <property type="protein sequence ID" value="CAD72318"/>
    <property type="gene ID" value="RB1890"/>
</dbReference>
<name>Q7UWP4_RHOBA</name>
<reference evidence="1 2" key="1">
    <citation type="journal article" date="2003" name="Proc. Natl. Acad. Sci. U.S.A.">
        <title>Complete genome sequence of the marine planctomycete Pirellula sp. strain 1.</title>
        <authorList>
            <person name="Gloeckner F.O."/>
            <person name="Kube M."/>
            <person name="Bauer M."/>
            <person name="Teeling H."/>
            <person name="Lombardot T."/>
            <person name="Ludwig W."/>
            <person name="Gade D."/>
            <person name="Beck A."/>
            <person name="Borzym K."/>
            <person name="Heitmann K."/>
            <person name="Rabus R."/>
            <person name="Schlesner H."/>
            <person name="Amann R."/>
            <person name="Reinhardt R."/>
        </authorList>
    </citation>
    <scope>NUCLEOTIDE SEQUENCE [LARGE SCALE GENOMIC DNA]</scope>
    <source>
        <strain evidence="2">DSM 10527 / NCIMB 13988 / SH1</strain>
    </source>
</reference>
<evidence type="ECO:0000313" key="2">
    <source>
        <dbReference type="Proteomes" id="UP000001025"/>
    </source>
</evidence>
<dbReference type="AlphaFoldDB" id="Q7UWP4"/>
<dbReference type="InParanoid" id="Q7UWP4"/>
<dbReference type="HOGENOM" id="CLU_3275750_0_0_0"/>
<protein>
    <submittedName>
        <fullName evidence="1">Uncharacterized protein</fullName>
    </submittedName>
</protein>
<dbReference type="STRING" id="243090.RB1890"/>
<evidence type="ECO:0000313" key="1">
    <source>
        <dbReference type="EMBL" id="CAD72318.1"/>
    </source>
</evidence>
<dbReference type="EMBL" id="BX294136">
    <property type="protein sequence ID" value="CAD72318.1"/>
    <property type="molecule type" value="Genomic_DNA"/>
</dbReference>
<proteinExistence type="predicted"/>
<dbReference type="KEGG" id="rba:RB1890"/>
<dbReference type="PATRIC" id="fig|243090.15.peg.866"/>